<gene>
    <name evidence="3" type="ORF">SAMN04488523_1362</name>
</gene>
<feature type="domain" description="Thiamine pyrophosphate enzyme TPP-binding" evidence="2">
    <location>
        <begin position="1"/>
        <end position="118"/>
    </location>
</feature>
<proteinExistence type="inferred from homology"/>
<sequence>MGMPLPGAISAAISCPDSKVLGLAGDGDFLMNVQEMETAARMKSDITMLVWEDHSHGLIEWKQEQEFGTHTNLSFSNPDWVQLGQSFGWKVNVCNQAENLQSTLRAALDHKGPALVVIPVDYSENMKLTERLGRLTACL</sequence>
<comment type="similarity">
    <text evidence="1">Belongs to the TPP enzyme family.</text>
</comment>
<reference evidence="3 4" key="1">
    <citation type="submission" date="2016-10" db="EMBL/GenBank/DDBJ databases">
        <authorList>
            <person name="de Groot N.N."/>
        </authorList>
    </citation>
    <scope>NUCLEOTIDE SEQUENCE [LARGE SCALE GENOMIC DNA]</scope>
    <source>
        <strain evidence="3 4">DSM 11443</strain>
    </source>
</reference>
<dbReference type="Pfam" id="PF02775">
    <property type="entry name" value="TPP_enzyme_C"/>
    <property type="match status" value="1"/>
</dbReference>
<dbReference type="GO" id="GO:0009097">
    <property type="term" value="P:isoleucine biosynthetic process"/>
    <property type="evidence" value="ECO:0007669"/>
    <property type="project" value="TreeGrafter"/>
</dbReference>
<protein>
    <submittedName>
        <fullName evidence="3">Thiamine pyrophosphate enzyme, C-terminal TPP binding domain</fullName>
    </submittedName>
</protein>
<evidence type="ECO:0000256" key="1">
    <source>
        <dbReference type="ARBA" id="ARBA00007812"/>
    </source>
</evidence>
<evidence type="ECO:0000259" key="2">
    <source>
        <dbReference type="Pfam" id="PF02775"/>
    </source>
</evidence>
<accession>A0A1I2H3F0</accession>
<dbReference type="PANTHER" id="PTHR18968">
    <property type="entry name" value="THIAMINE PYROPHOSPHATE ENZYMES"/>
    <property type="match status" value="1"/>
</dbReference>
<dbReference type="AlphaFoldDB" id="A0A1I2H3F0"/>
<dbReference type="GO" id="GO:0003984">
    <property type="term" value="F:acetolactate synthase activity"/>
    <property type="evidence" value="ECO:0007669"/>
    <property type="project" value="TreeGrafter"/>
</dbReference>
<dbReference type="SUPFAM" id="SSF52518">
    <property type="entry name" value="Thiamin diphosphate-binding fold (THDP-binding)"/>
    <property type="match status" value="1"/>
</dbReference>
<dbReference type="GO" id="GO:0009099">
    <property type="term" value="P:L-valine biosynthetic process"/>
    <property type="evidence" value="ECO:0007669"/>
    <property type="project" value="TreeGrafter"/>
</dbReference>
<dbReference type="EMBL" id="FOMW01000036">
    <property type="protein sequence ID" value="SFF23923.1"/>
    <property type="molecule type" value="Genomic_DNA"/>
</dbReference>
<name>A0A1I2H3F0_9RHOB</name>
<dbReference type="InterPro" id="IPR011766">
    <property type="entry name" value="TPP_enzyme_TPP-bd"/>
</dbReference>
<evidence type="ECO:0000313" key="3">
    <source>
        <dbReference type="EMBL" id="SFF23923.1"/>
    </source>
</evidence>
<dbReference type="Proteomes" id="UP000198977">
    <property type="component" value="Unassembled WGS sequence"/>
</dbReference>
<dbReference type="Gene3D" id="3.40.50.970">
    <property type="match status" value="1"/>
</dbReference>
<dbReference type="STRING" id="74348.SAMN04488523_1362"/>
<organism evidence="3 4">
    <name type="scientific">Sulfitobacter brevis</name>
    <dbReference type="NCBI Taxonomy" id="74348"/>
    <lineage>
        <taxon>Bacteria</taxon>
        <taxon>Pseudomonadati</taxon>
        <taxon>Pseudomonadota</taxon>
        <taxon>Alphaproteobacteria</taxon>
        <taxon>Rhodobacterales</taxon>
        <taxon>Roseobacteraceae</taxon>
        <taxon>Sulfitobacter</taxon>
    </lineage>
</organism>
<evidence type="ECO:0000313" key="4">
    <source>
        <dbReference type="Proteomes" id="UP000198977"/>
    </source>
</evidence>
<dbReference type="GO" id="GO:0050660">
    <property type="term" value="F:flavin adenine dinucleotide binding"/>
    <property type="evidence" value="ECO:0007669"/>
    <property type="project" value="TreeGrafter"/>
</dbReference>
<dbReference type="GO" id="GO:0030976">
    <property type="term" value="F:thiamine pyrophosphate binding"/>
    <property type="evidence" value="ECO:0007669"/>
    <property type="project" value="InterPro"/>
</dbReference>
<dbReference type="RefSeq" id="WP_245766465.1">
    <property type="nucleotide sequence ID" value="NZ_FOMW01000036.1"/>
</dbReference>
<dbReference type="GO" id="GO:0005948">
    <property type="term" value="C:acetolactate synthase complex"/>
    <property type="evidence" value="ECO:0007669"/>
    <property type="project" value="TreeGrafter"/>
</dbReference>
<dbReference type="InterPro" id="IPR029061">
    <property type="entry name" value="THDP-binding"/>
</dbReference>
<dbReference type="InterPro" id="IPR045229">
    <property type="entry name" value="TPP_enz"/>
</dbReference>
<keyword evidence="4" id="KW-1185">Reference proteome</keyword>
<dbReference type="PANTHER" id="PTHR18968:SF129">
    <property type="entry name" value="ACETOLACTATE SYNTHASE"/>
    <property type="match status" value="1"/>
</dbReference>